<dbReference type="EMBL" id="LBGP01000005">
    <property type="protein sequence ID" value="KQB03624.1"/>
    <property type="molecule type" value="Genomic_DNA"/>
</dbReference>
<evidence type="ECO:0000313" key="3">
    <source>
        <dbReference type="EMBL" id="KDO14380.1"/>
    </source>
</evidence>
<reference evidence="3 5" key="1">
    <citation type="submission" date="2014-04" db="EMBL/GenBank/DDBJ databases">
        <title>Vibrio metecus sp. nov., a close relative of Vibrio cholerae isolated from coastal brackish ponds and clinical specimens.</title>
        <authorList>
            <person name="Kirchberger P.C."/>
            <person name="Turnsek M."/>
            <person name="Hunt D.E."/>
            <person name="Haley B.J."/>
            <person name="Colwell R."/>
            <person name="Polz M.F."/>
            <person name="Tarr C.L."/>
            <person name="Boucher Y."/>
        </authorList>
    </citation>
    <scope>NUCLEOTIDE SEQUENCE [LARGE SCALE GENOMIC DNA]</scope>
    <source>
        <strain evidence="3">OP3H</strain>
        <strain evidence="5">PPCK-2014</strain>
    </source>
</reference>
<organism evidence="4 6">
    <name type="scientific">Vibrio metoecus</name>
    <dbReference type="NCBI Taxonomy" id="1481663"/>
    <lineage>
        <taxon>Bacteria</taxon>
        <taxon>Pseudomonadati</taxon>
        <taxon>Pseudomonadota</taxon>
        <taxon>Gammaproteobacteria</taxon>
        <taxon>Vibrionales</taxon>
        <taxon>Vibrionaceae</taxon>
        <taxon>Vibrio</taxon>
    </lineage>
</organism>
<dbReference type="SMART" id="SM00267">
    <property type="entry name" value="GGDEF"/>
    <property type="match status" value="1"/>
</dbReference>
<dbReference type="GO" id="GO:0071111">
    <property type="term" value="F:cyclic-guanylate-specific phosphodiesterase activity"/>
    <property type="evidence" value="ECO:0007669"/>
    <property type="project" value="InterPro"/>
</dbReference>
<reference evidence="4 6" key="2">
    <citation type="journal article" date="2015" name="Genome Biol. Evol.">
        <title>The Dynamics of Genetic Interactions between Vibrio metoecus and Vibrio cholerae, Two Close Relatives Co-Occurring in the Environment.</title>
        <authorList>
            <person name="Orata F.D."/>
            <person name="Kirchberger P.C."/>
            <person name="Meheust R."/>
            <person name="Barlow E.J."/>
            <person name="Tarr C.L."/>
            <person name="Boucher Y."/>
        </authorList>
    </citation>
    <scope>NUCLEOTIDE SEQUENCE [LARGE SCALE GENOMIC DNA]</scope>
    <source>
        <strain evidence="4 6">YB5B04</strain>
    </source>
</reference>
<dbReference type="PANTHER" id="PTHR33121">
    <property type="entry name" value="CYCLIC DI-GMP PHOSPHODIESTERASE PDEF"/>
    <property type="match status" value="1"/>
</dbReference>
<evidence type="ECO:0000313" key="4">
    <source>
        <dbReference type="EMBL" id="KQB03624.1"/>
    </source>
</evidence>
<dbReference type="Proteomes" id="UP000050491">
    <property type="component" value="Unassembled WGS sequence"/>
</dbReference>
<dbReference type="RefSeq" id="WP_055033810.1">
    <property type="nucleotide sequence ID" value="NZ_LBGO01000023.1"/>
</dbReference>
<dbReference type="PANTHER" id="PTHR33121:SF79">
    <property type="entry name" value="CYCLIC DI-GMP PHOSPHODIESTERASE PDED-RELATED"/>
    <property type="match status" value="1"/>
</dbReference>
<evidence type="ECO:0000259" key="1">
    <source>
        <dbReference type="PROSITE" id="PS50883"/>
    </source>
</evidence>
<evidence type="ECO:0000313" key="5">
    <source>
        <dbReference type="Proteomes" id="UP000027331"/>
    </source>
</evidence>
<dbReference type="PROSITE" id="PS50887">
    <property type="entry name" value="GGDEF"/>
    <property type="match status" value="1"/>
</dbReference>
<dbReference type="Pfam" id="PF01590">
    <property type="entry name" value="GAF"/>
    <property type="match status" value="1"/>
</dbReference>
<dbReference type="PROSITE" id="PS50883">
    <property type="entry name" value="EAL"/>
    <property type="match status" value="1"/>
</dbReference>
<dbReference type="NCBIfam" id="TIGR00254">
    <property type="entry name" value="GGDEF"/>
    <property type="match status" value="1"/>
</dbReference>
<dbReference type="PATRIC" id="fig|1481663.10.peg.2320"/>
<dbReference type="InterPro" id="IPR029787">
    <property type="entry name" value="Nucleotide_cyclase"/>
</dbReference>
<dbReference type="Pfam" id="PF00563">
    <property type="entry name" value="EAL"/>
    <property type="match status" value="1"/>
</dbReference>
<protein>
    <submittedName>
        <fullName evidence="4">Diguanylate cyclase</fullName>
    </submittedName>
</protein>
<dbReference type="OrthoDB" id="9787514at2"/>
<dbReference type="CDD" id="cd01948">
    <property type="entry name" value="EAL"/>
    <property type="match status" value="1"/>
</dbReference>
<dbReference type="SMART" id="SM00052">
    <property type="entry name" value="EAL"/>
    <property type="match status" value="1"/>
</dbReference>
<dbReference type="SUPFAM" id="SSF55781">
    <property type="entry name" value="GAF domain-like"/>
    <property type="match status" value="1"/>
</dbReference>
<proteinExistence type="predicted"/>
<dbReference type="InterPro" id="IPR000160">
    <property type="entry name" value="GGDEF_dom"/>
</dbReference>
<dbReference type="Pfam" id="PF00990">
    <property type="entry name" value="GGDEF"/>
    <property type="match status" value="1"/>
</dbReference>
<gene>
    <name evidence="3" type="ORF">DP83_01355</name>
    <name evidence="4" type="ORF">XV92_02655</name>
</gene>
<dbReference type="InterPro" id="IPR043128">
    <property type="entry name" value="Rev_trsase/Diguanyl_cyclase"/>
</dbReference>
<dbReference type="CDD" id="cd01949">
    <property type="entry name" value="GGDEF"/>
    <property type="match status" value="1"/>
</dbReference>
<keyword evidence="5" id="KW-1185">Reference proteome</keyword>
<dbReference type="InterPro" id="IPR050706">
    <property type="entry name" value="Cyclic-di-GMP_PDE-like"/>
</dbReference>
<dbReference type="InterPro" id="IPR001633">
    <property type="entry name" value="EAL_dom"/>
</dbReference>
<dbReference type="EMBL" id="JJMN01000046">
    <property type="protein sequence ID" value="KDO14380.1"/>
    <property type="molecule type" value="Genomic_DNA"/>
</dbReference>
<evidence type="ECO:0000313" key="6">
    <source>
        <dbReference type="Proteomes" id="UP000050491"/>
    </source>
</evidence>
<dbReference type="Proteomes" id="UP000027331">
    <property type="component" value="Unassembled WGS sequence"/>
</dbReference>
<comment type="caution">
    <text evidence="4">The sequence shown here is derived from an EMBL/GenBank/DDBJ whole genome shotgun (WGS) entry which is preliminary data.</text>
</comment>
<feature type="domain" description="GGDEF" evidence="2">
    <location>
        <begin position="207"/>
        <end position="336"/>
    </location>
</feature>
<feature type="domain" description="EAL" evidence="1">
    <location>
        <begin position="349"/>
        <end position="604"/>
    </location>
</feature>
<accession>A0A067BC86</accession>
<sequence>MTNSPLVAEKLSLDAIHHFNMLCGPELLSQVTQFLHKTFNSHSSMVIELDKMRYKAHNLCCASIEPSSLEQHYELQGTPCEQVGLQQQPYCIFTNKVAELFPSDTYLVENSIEAYLGIPIYFSSGENYGVLISTFTRPLDDFANLVLIHQILAQMIAHDLECKQMAARSQSLVNQLRHEISHDNLTGLMNRNDLAEKLDALIQRGQHHFTLAFLDIDEFRSINDLYGHFLGDAVLKFVANAIEQALPEEHHAFRIAADEFAFLTTDHEPMKICQTILNKLSQDYVDQDRRIKVSVSIGIAKYSGERLTADQILFNASLALEECKRNHNTHIRFYDTLLSNQYYRRTQIIDALRSELSKPIHQTELYVVVQPIVKRNQQTWDYFEILTRWKSSSLGFVTPLEFIEAAEQSGLIIELGERILELACIAKMELEHGLERKVHLSINCSADELTNSNRYLEHLLKSIQTYGFQPTEFTIELTETVLLSKAAEVCSVLTVLRELGFRIALDDFGTGYSSLNYIHSYPIDCIKIDAAFVRNLLTNQTSESIVWLIIQLANQLKLDLVAEGVENQQALDKLYQMGCEQIQGYYFSKPDLPSVMVERQLPSTPQTPVNPNH</sequence>
<dbReference type="AlphaFoldDB" id="A0A067BC86"/>
<name>A0A067BC86_VIBMT</name>
<dbReference type="SUPFAM" id="SSF55073">
    <property type="entry name" value="Nucleotide cyclase"/>
    <property type="match status" value="1"/>
</dbReference>
<dbReference type="Gene3D" id="3.30.70.270">
    <property type="match status" value="1"/>
</dbReference>
<dbReference type="InterPro" id="IPR003018">
    <property type="entry name" value="GAF"/>
</dbReference>
<dbReference type="InterPro" id="IPR035919">
    <property type="entry name" value="EAL_sf"/>
</dbReference>
<dbReference type="Gene3D" id="3.20.20.450">
    <property type="entry name" value="EAL domain"/>
    <property type="match status" value="1"/>
</dbReference>
<evidence type="ECO:0000259" key="2">
    <source>
        <dbReference type="PROSITE" id="PS50887"/>
    </source>
</evidence>
<dbReference type="SUPFAM" id="SSF141868">
    <property type="entry name" value="EAL domain-like"/>
    <property type="match status" value="1"/>
</dbReference>